<gene>
    <name evidence="1" type="primary">jg7112</name>
    <name evidence="1" type="ORF">PAEG_LOCUS4090</name>
</gene>
<evidence type="ECO:0000313" key="2">
    <source>
        <dbReference type="Proteomes" id="UP000838756"/>
    </source>
</evidence>
<reference evidence="1" key="1">
    <citation type="submission" date="2022-03" db="EMBL/GenBank/DDBJ databases">
        <authorList>
            <person name="Lindestad O."/>
        </authorList>
    </citation>
    <scope>NUCLEOTIDE SEQUENCE</scope>
</reference>
<dbReference type="Proteomes" id="UP000838756">
    <property type="component" value="Unassembled WGS sequence"/>
</dbReference>
<proteinExistence type="predicted"/>
<sequence>MIGAHSSENRWTLGFQGVGMATPLVFSGSPLAISMHCTRNEIDSSPVGTACQLILYLESHDNTETKPPPEA</sequence>
<accession>A0A8S4QT85</accession>
<organism evidence="1 2">
    <name type="scientific">Pararge aegeria aegeria</name>
    <dbReference type="NCBI Taxonomy" id="348720"/>
    <lineage>
        <taxon>Eukaryota</taxon>
        <taxon>Metazoa</taxon>
        <taxon>Ecdysozoa</taxon>
        <taxon>Arthropoda</taxon>
        <taxon>Hexapoda</taxon>
        <taxon>Insecta</taxon>
        <taxon>Pterygota</taxon>
        <taxon>Neoptera</taxon>
        <taxon>Endopterygota</taxon>
        <taxon>Lepidoptera</taxon>
        <taxon>Glossata</taxon>
        <taxon>Ditrysia</taxon>
        <taxon>Papilionoidea</taxon>
        <taxon>Nymphalidae</taxon>
        <taxon>Satyrinae</taxon>
        <taxon>Satyrini</taxon>
        <taxon>Parargina</taxon>
        <taxon>Pararge</taxon>
    </lineage>
</organism>
<keyword evidence="2" id="KW-1185">Reference proteome</keyword>
<comment type="caution">
    <text evidence="1">The sequence shown here is derived from an EMBL/GenBank/DDBJ whole genome shotgun (WGS) entry which is preliminary data.</text>
</comment>
<protein>
    <submittedName>
        <fullName evidence="1">Jg7112 protein</fullName>
    </submittedName>
</protein>
<evidence type="ECO:0000313" key="1">
    <source>
        <dbReference type="EMBL" id="CAH2216012.1"/>
    </source>
</evidence>
<dbReference type="AlphaFoldDB" id="A0A8S4QT85"/>
<name>A0A8S4QT85_9NEOP</name>
<dbReference type="EMBL" id="CAKXAJ010013686">
    <property type="protein sequence ID" value="CAH2216012.1"/>
    <property type="molecule type" value="Genomic_DNA"/>
</dbReference>